<gene>
    <name evidence="4" type="ordered locus">Toce_1005</name>
</gene>
<dbReference type="GO" id="GO:0060003">
    <property type="term" value="P:copper ion export"/>
    <property type="evidence" value="ECO:0007669"/>
    <property type="project" value="TreeGrafter"/>
</dbReference>
<dbReference type="AlphaFoldDB" id="D9S2Z0"/>
<evidence type="ECO:0000256" key="1">
    <source>
        <dbReference type="ARBA" id="ARBA00022448"/>
    </source>
</evidence>
<dbReference type="PANTHER" id="PTHR30097:SF4">
    <property type="entry name" value="SLR6042 PROTEIN"/>
    <property type="match status" value="1"/>
</dbReference>
<dbReference type="InterPro" id="IPR058709">
    <property type="entry name" value="BSH_RND-rel"/>
</dbReference>
<dbReference type="EMBL" id="CP002131">
    <property type="protein sequence ID" value="ADL07767.1"/>
    <property type="molecule type" value="Genomic_DNA"/>
</dbReference>
<dbReference type="Proteomes" id="UP000000272">
    <property type="component" value="Chromosome"/>
</dbReference>
<reference evidence="4 5" key="1">
    <citation type="journal article" date="2010" name="Stand. Genomic Sci.">
        <title>Complete genome sequence of Thermosediminibacter oceani type strain (JW/IW-1228P).</title>
        <authorList>
            <person name="Pitluck S."/>
            <person name="Yasawong M."/>
            <person name="Munk C."/>
            <person name="Nolan M."/>
            <person name="Lapidus A."/>
            <person name="Lucas S."/>
            <person name="Glavina Del Rio T."/>
            <person name="Tice H."/>
            <person name="Cheng J.F."/>
            <person name="Bruce D."/>
            <person name="Detter C."/>
            <person name="Tapia R."/>
            <person name="Han C."/>
            <person name="Goodwin L."/>
            <person name="Liolios K."/>
            <person name="Ivanova N."/>
            <person name="Mavromatis K."/>
            <person name="Mikhailova N."/>
            <person name="Pati A."/>
            <person name="Chen A."/>
            <person name="Palaniappan K."/>
            <person name="Land M."/>
            <person name="Hauser L."/>
            <person name="Chang Y.J."/>
            <person name="Jeffries C.D."/>
            <person name="Rohde M."/>
            <person name="Spring S."/>
            <person name="Sikorski J."/>
            <person name="Goker M."/>
            <person name="Woyke T."/>
            <person name="Bristow J."/>
            <person name="Eisen J.A."/>
            <person name="Markowitz V."/>
            <person name="Hugenholtz P."/>
            <person name="Kyrpides N.C."/>
            <person name="Klenk H.P."/>
        </authorList>
    </citation>
    <scope>NUCLEOTIDE SEQUENCE [LARGE SCALE GENOMIC DNA]</scope>
    <source>
        <strain evidence="5">ATCC BAA-1034 / DSM 16646 / JW/IW-1228P</strain>
    </source>
</reference>
<feature type="coiled-coil region" evidence="2">
    <location>
        <begin position="108"/>
        <end position="203"/>
    </location>
</feature>
<evidence type="ECO:0000256" key="2">
    <source>
        <dbReference type="SAM" id="Coils"/>
    </source>
</evidence>
<dbReference type="Gene3D" id="2.40.420.20">
    <property type="match status" value="1"/>
</dbReference>
<keyword evidence="5" id="KW-1185">Reference proteome</keyword>
<dbReference type="OrthoDB" id="1834786at2"/>
<feature type="domain" description="RND related barrel-sandwich hybrid" evidence="3">
    <location>
        <begin position="71"/>
        <end position="266"/>
    </location>
</feature>
<proteinExistence type="predicted"/>
<dbReference type="Pfam" id="PF26018">
    <property type="entry name" value="BSH_RND_rel"/>
    <property type="match status" value="1"/>
</dbReference>
<protein>
    <recommendedName>
        <fullName evidence="3">RND related barrel-sandwich hybrid domain-containing protein</fullName>
    </recommendedName>
</protein>
<keyword evidence="2" id="KW-0175">Coiled coil</keyword>
<dbReference type="STRING" id="555079.Toce_1005"/>
<evidence type="ECO:0000313" key="4">
    <source>
        <dbReference type="EMBL" id="ADL07767.1"/>
    </source>
</evidence>
<organism evidence="4 5">
    <name type="scientific">Thermosediminibacter oceani (strain ATCC BAA-1034 / DSM 16646 / JW/IW-1228P)</name>
    <dbReference type="NCBI Taxonomy" id="555079"/>
    <lineage>
        <taxon>Bacteria</taxon>
        <taxon>Bacillati</taxon>
        <taxon>Bacillota</taxon>
        <taxon>Clostridia</taxon>
        <taxon>Thermosediminibacterales</taxon>
        <taxon>Thermosediminibacteraceae</taxon>
        <taxon>Thermosediminibacter</taxon>
    </lineage>
</organism>
<sequence length="405" mass="45587">MKRMRKGTGAKVVNFKPKKKKQKSRLILPLLSGLFLFLILFLRGSAKDIYIAREEKVEEFFTSGALIVKNEKVINSPASGRLEVLVKAGERVRVNSPLFKVVTDEERKMLLEKDLGELQEKLNKLKEQSESTLTIQILNKSIQDVQKRIGEARSKGQAEKVAVLEKELSRLKGEKQKAVAESNEAIKVLEKSLENQKKKLEEVEPVVLSPVAGIVSFNIDGYEDLLRPEGLKCLKSEEIKGVVSRQESAALSQNVKVNQAVLKIVDNFSLYVIAPILEGDIQPGRVYKLRFPQLNIELKADLIETCEDEQTGVFFIKEAPMELLDLRKVNVEIITRVHRGIGVPNSAIVKSNGQEGVFLYNKGRSVFRPVRVVARDDKKTIVEGLTAGDRVLIKRGFQWKLFSKT</sequence>
<dbReference type="GO" id="GO:0015679">
    <property type="term" value="P:plasma membrane copper ion transport"/>
    <property type="evidence" value="ECO:0007669"/>
    <property type="project" value="TreeGrafter"/>
</dbReference>
<dbReference type="GO" id="GO:0030313">
    <property type="term" value="C:cell envelope"/>
    <property type="evidence" value="ECO:0007669"/>
    <property type="project" value="TreeGrafter"/>
</dbReference>
<evidence type="ECO:0000313" key="5">
    <source>
        <dbReference type="Proteomes" id="UP000000272"/>
    </source>
</evidence>
<dbReference type="HOGENOM" id="CLU_052312_1_0_9"/>
<evidence type="ECO:0000259" key="3">
    <source>
        <dbReference type="Pfam" id="PF26018"/>
    </source>
</evidence>
<keyword evidence="1" id="KW-0813">Transport</keyword>
<accession>D9S2Z0</accession>
<name>D9S2Z0_THEOJ</name>
<dbReference type="KEGG" id="toc:Toce_1005"/>
<dbReference type="InterPro" id="IPR051909">
    <property type="entry name" value="MFP_Cation_Efflux"/>
</dbReference>
<dbReference type="PANTHER" id="PTHR30097">
    <property type="entry name" value="CATION EFFLUX SYSTEM PROTEIN CUSB"/>
    <property type="match status" value="1"/>
</dbReference>
<dbReference type="eggNOG" id="COG0845">
    <property type="taxonomic scope" value="Bacteria"/>
</dbReference>